<dbReference type="InterPro" id="IPR000644">
    <property type="entry name" value="CBS_dom"/>
</dbReference>
<evidence type="ECO:0000259" key="3">
    <source>
        <dbReference type="PROSITE" id="PS51371"/>
    </source>
</evidence>
<dbReference type="KEGG" id="acp:A2cp1_3439"/>
<dbReference type="Gene3D" id="3.10.580.10">
    <property type="entry name" value="CBS-domain"/>
    <property type="match status" value="1"/>
</dbReference>
<dbReference type="InterPro" id="IPR046342">
    <property type="entry name" value="CBS_dom_sf"/>
</dbReference>
<dbReference type="SUPFAM" id="SSF54631">
    <property type="entry name" value="CBS-domain pair"/>
    <property type="match status" value="1"/>
</dbReference>
<feature type="domain" description="CBS" evidence="3">
    <location>
        <begin position="71"/>
        <end position="129"/>
    </location>
</feature>
<keyword evidence="5" id="KW-1185">Reference proteome</keyword>
<dbReference type="EMBL" id="CP001359">
    <property type="protein sequence ID" value="ACL66769.1"/>
    <property type="molecule type" value="Genomic_DNA"/>
</dbReference>
<dbReference type="Proteomes" id="UP000007089">
    <property type="component" value="Chromosome"/>
</dbReference>
<dbReference type="PANTHER" id="PTHR48108">
    <property type="entry name" value="CBS DOMAIN-CONTAINING PROTEIN CBSX2, CHLOROPLASTIC"/>
    <property type="match status" value="1"/>
</dbReference>
<dbReference type="InterPro" id="IPR051462">
    <property type="entry name" value="CBS_domain-containing"/>
</dbReference>
<sequence length="141" mass="15513">MRVEQAMSRATGCRENDSVRDCAELMRDEEIGFVPVCNDAGEPVGAITDRDLAIRVLAEGRTADEQVSSCMTREVVACRLGDDLRDAEQLMRQRQLSRVMVCDDDGRLRGVISLADIAEVESERSIGDTVQAVKSDQASIH</sequence>
<name>B8J5A7_ANAD2</name>
<keyword evidence="1" id="KW-0677">Repeat</keyword>
<dbReference type="PROSITE" id="PS51371">
    <property type="entry name" value="CBS"/>
    <property type="match status" value="2"/>
</dbReference>
<dbReference type="SMART" id="SM00116">
    <property type="entry name" value="CBS"/>
    <property type="match status" value="2"/>
</dbReference>
<gene>
    <name evidence="4" type="ordered locus">A2cp1_3439</name>
</gene>
<feature type="domain" description="CBS" evidence="3">
    <location>
        <begin position="6"/>
        <end position="65"/>
    </location>
</feature>
<organism evidence="4 5">
    <name type="scientific">Anaeromyxobacter dehalogenans (strain ATCC BAA-258 / DSM 21875 / 2CP-1)</name>
    <dbReference type="NCBI Taxonomy" id="455488"/>
    <lineage>
        <taxon>Bacteria</taxon>
        <taxon>Pseudomonadati</taxon>
        <taxon>Myxococcota</taxon>
        <taxon>Myxococcia</taxon>
        <taxon>Myxococcales</taxon>
        <taxon>Cystobacterineae</taxon>
        <taxon>Anaeromyxobacteraceae</taxon>
        <taxon>Anaeromyxobacter</taxon>
    </lineage>
</organism>
<dbReference type="RefSeq" id="WP_012527363.1">
    <property type="nucleotide sequence ID" value="NC_011891.1"/>
</dbReference>
<dbReference type="PANTHER" id="PTHR48108:SF34">
    <property type="entry name" value="CBS DOMAIN-CONTAINING PROTEIN YHCV"/>
    <property type="match status" value="1"/>
</dbReference>
<accession>B8J5A7</accession>
<protein>
    <submittedName>
        <fullName evidence="4">Signal transduction protein with CBS domains</fullName>
    </submittedName>
</protein>
<dbReference type="HOGENOM" id="CLU_040681_12_0_7"/>
<evidence type="ECO:0000313" key="5">
    <source>
        <dbReference type="Proteomes" id="UP000007089"/>
    </source>
</evidence>
<dbReference type="AlphaFoldDB" id="B8J5A7"/>
<proteinExistence type="predicted"/>
<reference evidence="4" key="1">
    <citation type="submission" date="2009-01" db="EMBL/GenBank/DDBJ databases">
        <title>Complete sequence of Anaeromyxobacter dehalogenans 2CP-1.</title>
        <authorList>
            <consortium name="US DOE Joint Genome Institute"/>
            <person name="Lucas S."/>
            <person name="Copeland A."/>
            <person name="Lapidus A."/>
            <person name="Glavina del Rio T."/>
            <person name="Dalin E."/>
            <person name="Tice H."/>
            <person name="Bruce D."/>
            <person name="Goodwin L."/>
            <person name="Pitluck S."/>
            <person name="Saunders E."/>
            <person name="Brettin T."/>
            <person name="Detter J.C."/>
            <person name="Han C."/>
            <person name="Larimer F."/>
            <person name="Land M."/>
            <person name="Hauser L."/>
            <person name="Kyrpides N."/>
            <person name="Ovchinnikova G."/>
            <person name="Beliaev A.S."/>
            <person name="Richardson P."/>
        </authorList>
    </citation>
    <scope>NUCLEOTIDE SEQUENCE</scope>
    <source>
        <strain evidence="4">2CP-1</strain>
    </source>
</reference>
<evidence type="ECO:0000256" key="2">
    <source>
        <dbReference type="PROSITE-ProRule" id="PRU00703"/>
    </source>
</evidence>
<evidence type="ECO:0000313" key="4">
    <source>
        <dbReference type="EMBL" id="ACL66769.1"/>
    </source>
</evidence>
<dbReference type="Pfam" id="PF00571">
    <property type="entry name" value="CBS"/>
    <property type="match status" value="2"/>
</dbReference>
<keyword evidence="2" id="KW-0129">CBS domain</keyword>
<evidence type="ECO:0000256" key="1">
    <source>
        <dbReference type="ARBA" id="ARBA00022737"/>
    </source>
</evidence>